<sequence length="84" mass="9445">MVPRTSHIFTKVKKHSTQLLNYTTTNQQIENSNSARCFSAVFFCITFPSSSLSFSPIKQSFQLASKLFADLSWGPSKPPVCRQV</sequence>
<keyword evidence="2" id="KW-1185">Reference proteome</keyword>
<protein>
    <submittedName>
        <fullName evidence="1">Uncharacterized protein</fullName>
    </submittedName>
</protein>
<dbReference type="AlphaFoldDB" id="A0A5J5DDZ8"/>
<evidence type="ECO:0000313" key="1">
    <source>
        <dbReference type="EMBL" id="KAA8591532.1"/>
    </source>
</evidence>
<gene>
    <name evidence="1" type="ORF">FQN60_016906</name>
</gene>
<evidence type="ECO:0000313" key="2">
    <source>
        <dbReference type="Proteomes" id="UP000327493"/>
    </source>
</evidence>
<accession>A0A5J5DDZ8</accession>
<reference evidence="1 2" key="1">
    <citation type="submission" date="2019-08" db="EMBL/GenBank/DDBJ databases">
        <title>A chromosome-level genome assembly, high-density linkage maps, and genome scans reveal the genomic architecture of hybrid incompatibilities underlying speciation via character displacement in darters (Percidae: Etheostominae).</title>
        <authorList>
            <person name="Moran R.L."/>
            <person name="Catchen J.M."/>
            <person name="Fuller R.C."/>
        </authorList>
    </citation>
    <scope>NUCLEOTIDE SEQUENCE [LARGE SCALE GENOMIC DNA]</scope>
    <source>
        <strain evidence="1">EspeVRDwgs_2016</strain>
        <tissue evidence="1">Muscle</tissue>
    </source>
</reference>
<proteinExistence type="predicted"/>
<dbReference type="EMBL" id="VOFY01000006">
    <property type="protein sequence ID" value="KAA8591532.1"/>
    <property type="molecule type" value="Genomic_DNA"/>
</dbReference>
<organism evidence="1 2">
    <name type="scientific">Etheostoma spectabile</name>
    <name type="common">orangethroat darter</name>
    <dbReference type="NCBI Taxonomy" id="54343"/>
    <lineage>
        <taxon>Eukaryota</taxon>
        <taxon>Metazoa</taxon>
        <taxon>Chordata</taxon>
        <taxon>Craniata</taxon>
        <taxon>Vertebrata</taxon>
        <taxon>Euteleostomi</taxon>
        <taxon>Actinopterygii</taxon>
        <taxon>Neopterygii</taxon>
        <taxon>Teleostei</taxon>
        <taxon>Neoteleostei</taxon>
        <taxon>Acanthomorphata</taxon>
        <taxon>Eupercaria</taxon>
        <taxon>Perciformes</taxon>
        <taxon>Percoidei</taxon>
        <taxon>Percidae</taxon>
        <taxon>Etheostomatinae</taxon>
        <taxon>Etheostoma</taxon>
    </lineage>
</organism>
<dbReference type="Proteomes" id="UP000327493">
    <property type="component" value="Chromosome 6"/>
</dbReference>
<name>A0A5J5DDZ8_9PERO</name>
<comment type="caution">
    <text evidence="1">The sequence shown here is derived from an EMBL/GenBank/DDBJ whole genome shotgun (WGS) entry which is preliminary data.</text>
</comment>